<dbReference type="Gene3D" id="1.10.1040.10">
    <property type="entry name" value="N-(1-d-carboxylethyl)-l-norvaline Dehydrogenase, domain 2"/>
    <property type="match status" value="1"/>
</dbReference>
<dbReference type="InterPro" id="IPR013118">
    <property type="entry name" value="Mannitol_DH_C"/>
</dbReference>
<dbReference type="PANTHER" id="PTHR30524">
    <property type="entry name" value="MANNITOL-1-PHOSPHATE 5-DEHYDROGENASE"/>
    <property type="match status" value="1"/>
</dbReference>
<protein>
    <submittedName>
        <fullName evidence="6">Tagaturonate reductase</fullName>
        <ecNumber evidence="6">1.1.1.58</ecNumber>
    </submittedName>
</protein>
<proteinExistence type="predicted"/>
<dbReference type="GO" id="GO:0009026">
    <property type="term" value="F:tagaturonate reductase activity"/>
    <property type="evidence" value="ECO:0007669"/>
    <property type="project" value="UniProtKB-EC"/>
</dbReference>
<dbReference type="InterPro" id="IPR013131">
    <property type="entry name" value="Mannitol_DH_N"/>
</dbReference>
<evidence type="ECO:0000313" key="7">
    <source>
        <dbReference type="Proteomes" id="UP000663505"/>
    </source>
</evidence>
<feature type="domain" description="Mannitol dehydrogenase N-terminal" evidence="4">
    <location>
        <begin position="28"/>
        <end position="267"/>
    </location>
</feature>
<keyword evidence="2" id="KW-0520">NAD</keyword>
<comment type="catalytic activity">
    <reaction evidence="3">
        <text>D-mannitol 1-phosphate + NAD(+) = beta-D-fructose 6-phosphate + NADH + H(+)</text>
        <dbReference type="Rhea" id="RHEA:19661"/>
        <dbReference type="ChEBI" id="CHEBI:15378"/>
        <dbReference type="ChEBI" id="CHEBI:57540"/>
        <dbReference type="ChEBI" id="CHEBI:57634"/>
        <dbReference type="ChEBI" id="CHEBI:57945"/>
        <dbReference type="ChEBI" id="CHEBI:61381"/>
        <dbReference type="EC" id="1.1.1.17"/>
    </reaction>
</comment>
<evidence type="ECO:0000259" key="4">
    <source>
        <dbReference type="Pfam" id="PF01232"/>
    </source>
</evidence>
<dbReference type="InterPro" id="IPR036291">
    <property type="entry name" value="NAD(P)-bd_dom_sf"/>
</dbReference>
<reference evidence="6 7" key="1">
    <citation type="submission" date="2021-02" db="EMBL/GenBank/DDBJ databases">
        <title>Alicyclobacillus curvatus sp. nov. and Alicyclobacillus mengziensis sp. nov., two acidophilic bacteria isolated from acid mine drainage.</title>
        <authorList>
            <person name="Huang Y."/>
        </authorList>
    </citation>
    <scope>NUCLEOTIDE SEQUENCE [LARGE SCALE GENOMIC DNA]</scope>
    <source>
        <strain evidence="6 7">S30H14</strain>
    </source>
</reference>
<dbReference type="KEGG" id="afx:JZ786_22360"/>
<dbReference type="EC" id="1.1.1.58" evidence="6"/>
<keyword evidence="7" id="KW-1185">Reference proteome</keyword>
<sequence length="509" mass="57387">MKLDRSYLDKSDASTSVARDLPEEGDTERILQLGDGIFLRGFVDWLVHKLNERGSYRGKVVVVKPRRGDPERVERFNEQDGCFTVWVRGMEDGQAVSRKEIVQSISRVLNPYDEWEAFLACAKRPEMDIFVSNTTEAGLTYTAEPRPDERCPESFPAKLTAYLYSRYQAFAGDPNRGIDVVPCELVEDNGTKLRSFVFRHIAEWGLPQEFADWVNNYNSFYNTLVDSIVTSFSSIDKGVLAREFPYEDEFGVIREPFYLWVIEGPERLSAKWSFAEAELNVKYVPDVAPFRLMKVRILNGAHTAMAGLSLLSQVETVKEAVTHPVIGTFVRRLVDEEVLPTLSQYNVPLAEAAGFAASVMERFSNPYLHHEVSSLQLNALSKIKARLLPTLYDEMERTKTIPPLMAMALAGQFLYYRNADEPDKRWEIRDDPAHVHAVVDAWAREGGHPGDEPGDDNDGLQCAVTAILSLSEVWGDDLSTIDGLVQVVVEDIRQIRRLGVIGALSELLS</sequence>
<dbReference type="Pfam" id="PF08125">
    <property type="entry name" value="Mannitol_dh_C"/>
    <property type="match status" value="1"/>
</dbReference>
<dbReference type="InterPro" id="IPR008927">
    <property type="entry name" value="6-PGluconate_DH-like_C_sf"/>
</dbReference>
<dbReference type="EMBL" id="CP071182">
    <property type="protein sequence ID" value="QSO47118.1"/>
    <property type="molecule type" value="Genomic_DNA"/>
</dbReference>
<accession>A0A9X7Z7E0</accession>
<dbReference type="Gene3D" id="3.40.50.720">
    <property type="entry name" value="NAD(P)-binding Rossmann-like Domain"/>
    <property type="match status" value="1"/>
</dbReference>
<dbReference type="InterPro" id="IPR013328">
    <property type="entry name" value="6PGD_dom2"/>
</dbReference>
<evidence type="ECO:0000256" key="1">
    <source>
        <dbReference type="ARBA" id="ARBA00023002"/>
    </source>
</evidence>
<dbReference type="AlphaFoldDB" id="A0A9X7Z7E0"/>
<evidence type="ECO:0000256" key="2">
    <source>
        <dbReference type="ARBA" id="ARBA00023027"/>
    </source>
</evidence>
<feature type="domain" description="Mannitol dehydrogenase C-terminal" evidence="5">
    <location>
        <begin position="286"/>
        <end position="495"/>
    </location>
</feature>
<dbReference type="SUPFAM" id="SSF51735">
    <property type="entry name" value="NAD(P)-binding Rossmann-fold domains"/>
    <property type="match status" value="1"/>
</dbReference>
<evidence type="ECO:0000313" key="6">
    <source>
        <dbReference type="EMBL" id="QSO47118.1"/>
    </source>
</evidence>
<keyword evidence="1 6" id="KW-0560">Oxidoreductase</keyword>
<dbReference type="GO" id="GO:0008926">
    <property type="term" value="F:mannitol-1-phosphate 5-dehydrogenase activity"/>
    <property type="evidence" value="ECO:0007669"/>
    <property type="project" value="UniProtKB-EC"/>
</dbReference>
<dbReference type="GO" id="GO:0005829">
    <property type="term" value="C:cytosol"/>
    <property type="evidence" value="ECO:0007669"/>
    <property type="project" value="TreeGrafter"/>
</dbReference>
<dbReference type="Proteomes" id="UP000663505">
    <property type="component" value="Chromosome"/>
</dbReference>
<gene>
    <name evidence="6" type="ORF">JZ786_22360</name>
</gene>
<organism evidence="6 7">
    <name type="scientific">Alicyclobacillus mengziensis</name>
    <dbReference type="NCBI Taxonomy" id="2931921"/>
    <lineage>
        <taxon>Bacteria</taxon>
        <taxon>Bacillati</taxon>
        <taxon>Bacillota</taxon>
        <taxon>Bacilli</taxon>
        <taxon>Bacillales</taxon>
        <taxon>Alicyclobacillaceae</taxon>
        <taxon>Alicyclobacillus</taxon>
    </lineage>
</organism>
<evidence type="ECO:0000256" key="3">
    <source>
        <dbReference type="ARBA" id="ARBA00048615"/>
    </source>
</evidence>
<dbReference type="GO" id="GO:0019592">
    <property type="term" value="P:mannitol catabolic process"/>
    <property type="evidence" value="ECO:0007669"/>
    <property type="project" value="TreeGrafter"/>
</dbReference>
<dbReference type="PANTHER" id="PTHR30524:SF0">
    <property type="entry name" value="ALTRONATE OXIDOREDUCTASE-RELATED"/>
    <property type="match status" value="1"/>
</dbReference>
<dbReference type="RefSeq" id="WP_206656479.1">
    <property type="nucleotide sequence ID" value="NZ_CP071182.1"/>
</dbReference>
<dbReference type="NCBIfam" id="NF002969">
    <property type="entry name" value="PRK03643.1"/>
    <property type="match status" value="1"/>
</dbReference>
<dbReference type="Pfam" id="PF01232">
    <property type="entry name" value="Mannitol_dh"/>
    <property type="match status" value="1"/>
</dbReference>
<evidence type="ECO:0000259" key="5">
    <source>
        <dbReference type="Pfam" id="PF08125"/>
    </source>
</evidence>
<dbReference type="SUPFAM" id="SSF48179">
    <property type="entry name" value="6-phosphogluconate dehydrogenase C-terminal domain-like"/>
    <property type="match status" value="1"/>
</dbReference>
<name>A0A9X7Z7E0_9BACL</name>